<keyword evidence="3" id="KW-1185">Reference proteome</keyword>
<dbReference type="EMBL" id="JACHIF010000006">
    <property type="protein sequence ID" value="MBB5038784.1"/>
    <property type="molecule type" value="Genomic_DNA"/>
</dbReference>
<organism evidence="2 3">
    <name type="scientific">Prosthecobacter dejongeii</name>
    <dbReference type="NCBI Taxonomy" id="48465"/>
    <lineage>
        <taxon>Bacteria</taxon>
        <taxon>Pseudomonadati</taxon>
        <taxon>Verrucomicrobiota</taxon>
        <taxon>Verrucomicrobiia</taxon>
        <taxon>Verrucomicrobiales</taxon>
        <taxon>Verrucomicrobiaceae</taxon>
        <taxon>Prosthecobacter</taxon>
    </lineage>
</organism>
<accession>A0A7W7YMD7</accession>
<protein>
    <recommendedName>
        <fullName evidence="4">TRASH domain-containing protein</fullName>
    </recommendedName>
</protein>
<evidence type="ECO:0000256" key="1">
    <source>
        <dbReference type="SAM" id="SignalP"/>
    </source>
</evidence>
<comment type="caution">
    <text evidence="2">The sequence shown here is derived from an EMBL/GenBank/DDBJ whole genome shotgun (WGS) entry which is preliminary data.</text>
</comment>
<sequence>MKRISLLTVLAAGLFSVSLATAADQTPEGIPADYPLKKCVVSDEPFGGEMGKPVKVTHEGTDVYLCCKACLKDFKKDPAKYTQKVKDAAPKK</sequence>
<dbReference type="RefSeq" id="WP_184209907.1">
    <property type="nucleotide sequence ID" value="NZ_JACHIF010000006.1"/>
</dbReference>
<keyword evidence="1" id="KW-0732">Signal</keyword>
<dbReference type="AlphaFoldDB" id="A0A7W7YMD7"/>
<feature type="chain" id="PRO_5031154661" description="TRASH domain-containing protein" evidence="1">
    <location>
        <begin position="23"/>
        <end position="92"/>
    </location>
</feature>
<gene>
    <name evidence="2" type="ORF">HNQ64_003049</name>
</gene>
<dbReference type="InterPro" id="IPR012348">
    <property type="entry name" value="RNR-like"/>
</dbReference>
<proteinExistence type="predicted"/>
<evidence type="ECO:0000313" key="3">
    <source>
        <dbReference type="Proteomes" id="UP000534294"/>
    </source>
</evidence>
<evidence type="ECO:0000313" key="2">
    <source>
        <dbReference type="EMBL" id="MBB5038784.1"/>
    </source>
</evidence>
<dbReference type="GO" id="GO:0016491">
    <property type="term" value="F:oxidoreductase activity"/>
    <property type="evidence" value="ECO:0007669"/>
    <property type="project" value="InterPro"/>
</dbReference>
<evidence type="ECO:0008006" key="4">
    <source>
        <dbReference type="Google" id="ProtNLM"/>
    </source>
</evidence>
<dbReference type="Proteomes" id="UP000534294">
    <property type="component" value="Unassembled WGS sequence"/>
</dbReference>
<reference evidence="2 3" key="1">
    <citation type="submission" date="2020-08" db="EMBL/GenBank/DDBJ databases">
        <title>Genomic Encyclopedia of Type Strains, Phase IV (KMG-IV): sequencing the most valuable type-strain genomes for metagenomic binning, comparative biology and taxonomic classification.</title>
        <authorList>
            <person name="Goeker M."/>
        </authorList>
    </citation>
    <scope>NUCLEOTIDE SEQUENCE [LARGE SCALE GENOMIC DNA]</scope>
    <source>
        <strain evidence="2 3">DSM 12251</strain>
    </source>
</reference>
<name>A0A7W7YMD7_9BACT</name>
<dbReference type="Gene3D" id="1.10.620.20">
    <property type="entry name" value="Ribonucleotide Reductase, subunit A"/>
    <property type="match status" value="1"/>
</dbReference>
<feature type="signal peptide" evidence="1">
    <location>
        <begin position="1"/>
        <end position="22"/>
    </location>
</feature>